<gene>
    <name evidence="1" type="ORF">LRS37_01370</name>
</gene>
<organism evidence="1 2">
    <name type="scientific">Neobacillus sedimentimangrovi</name>
    <dbReference type="NCBI Taxonomy" id="2699460"/>
    <lineage>
        <taxon>Bacteria</taxon>
        <taxon>Bacillati</taxon>
        <taxon>Bacillota</taxon>
        <taxon>Bacilli</taxon>
        <taxon>Bacillales</taxon>
        <taxon>Bacillaceae</taxon>
        <taxon>Neobacillus</taxon>
    </lineage>
</organism>
<comment type="caution">
    <text evidence="1">The sequence shown here is derived from an EMBL/GenBank/DDBJ whole genome shotgun (WGS) entry which is preliminary data.</text>
</comment>
<accession>A0ABS8QEF6</accession>
<reference evidence="1 2" key="1">
    <citation type="journal article" date="2023" name="Antonie Van Leeuwenhoek">
        <title>Unveiling the genomic potential of a novel thermostable glycoside hydrolases producing Neobacillus sedimentimangrovi UE25.</title>
        <authorList>
            <person name="Ejaz U."/>
            <person name="Saleem F."/>
            <person name="Rashid R."/>
            <person name="Hasan K.A."/>
            <person name="Syed M.N."/>
            <person name="Sohail M."/>
        </authorList>
    </citation>
    <scope>NUCLEOTIDE SEQUENCE [LARGE SCALE GENOMIC DNA]</scope>
    <source>
        <strain evidence="1 2">UE25</strain>
    </source>
</reference>
<protein>
    <recommendedName>
        <fullName evidence="3">Helix-turn-helix domain-containing protein</fullName>
    </recommendedName>
</protein>
<dbReference type="Proteomes" id="UP001162836">
    <property type="component" value="Unassembled WGS sequence"/>
</dbReference>
<dbReference type="RefSeq" id="WP_231314041.1">
    <property type="nucleotide sequence ID" value="NZ_JAJODE010000002.1"/>
</dbReference>
<keyword evidence="2" id="KW-1185">Reference proteome</keyword>
<sequence length="260" mass="30377">MNLKSGNMEQLKAFSQFESLKEFNAHFEKWLVNHKRDFTKGEWVGLKCLARFAAKVPGVANTKIETILKTIHEEYNENGISRSTFKRMTQKAIKLGVLTVLETERENGSQSSNLYIFNRYPIDESTKEKPLYRIETIPLSEKNNQYVKDEWDSTDHDKNQFICIPNPKKKTRELHPTYVSDRVSQPLERKTIEDVWKMTESEAHRNHNKDEQERTLAIAIQAFKQVIRKVKLLSIVNNPIANFLGLASKKMRKLFFTNTL</sequence>
<proteinExistence type="predicted"/>
<name>A0ABS8QEF6_9BACI</name>
<evidence type="ECO:0000313" key="2">
    <source>
        <dbReference type="Proteomes" id="UP001162836"/>
    </source>
</evidence>
<evidence type="ECO:0008006" key="3">
    <source>
        <dbReference type="Google" id="ProtNLM"/>
    </source>
</evidence>
<evidence type="ECO:0000313" key="1">
    <source>
        <dbReference type="EMBL" id="MCD4837543.1"/>
    </source>
</evidence>
<dbReference type="EMBL" id="JAJODE010000002">
    <property type="protein sequence ID" value="MCD4837543.1"/>
    <property type="molecule type" value="Genomic_DNA"/>
</dbReference>